<evidence type="ECO:0000256" key="1">
    <source>
        <dbReference type="ARBA" id="ARBA00004123"/>
    </source>
</evidence>
<keyword evidence="2" id="KW-0539">Nucleus</keyword>
<feature type="region of interest" description="Disordered" evidence="3">
    <location>
        <begin position="1"/>
        <end position="27"/>
    </location>
</feature>
<gene>
    <name evidence="4" type="ORF">Dsin_024186</name>
</gene>
<keyword evidence="5" id="KW-1185">Reference proteome</keyword>
<dbReference type="Proteomes" id="UP001281410">
    <property type="component" value="Unassembled WGS sequence"/>
</dbReference>
<dbReference type="InterPro" id="IPR027074">
    <property type="entry name" value="Integrator_9su"/>
</dbReference>
<evidence type="ECO:0000256" key="3">
    <source>
        <dbReference type="SAM" id="MobiDB-lite"/>
    </source>
</evidence>
<protein>
    <submittedName>
        <fullName evidence="4">Uncharacterized protein</fullName>
    </submittedName>
</protein>
<evidence type="ECO:0000256" key="2">
    <source>
        <dbReference type="ARBA" id="ARBA00023242"/>
    </source>
</evidence>
<dbReference type="GO" id="GO:0032039">
    <property type="term" value="C:integrator complex"/>
    <property type="evidence" value="ECO:0007669"/>
    <property type="project" value="InterPro"/>
</dbReference>
<dbReference type="GO" id="GO:0034472">
    <property type="term" value="P:snRNA 3'-end processing"/>
    <property type="evidence" value="ECO:0007669"/>
    <property type="project" value="TreeGrafter"/>
</dbReference>
<comment type="caution">
    <text evidence="4">The sequence shown here is derived from an EMBL/GenBank/DDBJ whole genome shotgun (WGS) entry which is preliminary data.</text>
</comment>
<organism evidence="4 5">
    <name type="scientific">Dipteronia sinensis</name>
    <dbReference type="NCBI Taxonomy" id="43782"/>
    <lineage>
        <taxon>Eukaryota</taxon>
        <taxon>Viridiplantae</taxon>
        <taxon>Streptophyta</taxon>
        <taxon>Embryophyta</taxon>
        <taxon>Tracheophyta</taxon>
        <taxon>Spermatophyta</taxon>
        <taxon>Magnoliopsida</taxon>
        <taxon>eudicotyledons</taxon>
        <taxon>Gunneridae</taxon>
        <taxon>Pentapetalae</taxon>
        <taxon>rosids</taxon>
        <taxon>malvids</taxon>
        <taxon>Sapindales</taxon>
        <taxon>Sapindaceae</taxon>
        <taxon>Hippocastanoideae</taxon>
        <taxon>Acereae</taxon>
        <taxon>Dipteronia</taxon>
    </lineage>
</organism>
<dbReference type="PANTHER" id="PTHR46094:SF1">
    <property type="entry name" value="INTEGRATOR COMPLEX SUBUNIT 9"/>
    <property type="match status" value="1"/>
</dbReference>
<name>A0AAE0E1M0_9ROSI</name>
<accession>A0AAE0E1M0</accession>
<proteinExistence type="predicted"/>
<sequence>MKFTFQLSQSSPLPVESRTIEDEESSDFAVHEPVDTEAGVRKRQKIEKPLDANCLIYAQPWYKTIYVTEAAAGLGQLMMEDLVSMHMEYRQFYRPEESSVPQWMKSEEFELLPSALKKMVLGKDGAELGGWMPLSRFQLSSSDL</sequence>
<evidence type="ECO:0000313" key="5">
    <source>
        <dbReference type="Proteomes" id="UP001281410"/>
    </source>
</evidence>
<feature type="compositionally biased region" description="Polar residues" evidence="3">
    <location>
        <begin position="1"/>
        <end position="12"/>
    </location>
</feature>
<dbReference type="EMBL" id="JANJYJ010000007">
    <property type="protein sequence ID" value="KAK3200771.1"/>
    <property type="molecule type" value="Genomic_DNA"/>
</dbReference>
<evidence type="ECO:0000313" key="4">
    <source>
        <dbReference type="EMBL" id="KAK3200771.1"/>
    </source>
</evidence>
<reference evidence="4" key="1">
    <citation type="journal article" date="2023" name="Plant J.">
        <title>Genome sequences and population genomics provide insights into the demographic history, inbreeding, and mutation load of two 'living fossil' tree species of Dipteronia.</title>
        <authorList>
            <person name="Feng Y."/>
            <person name="Comes H.P."/>
            <person name="Chen J."/>
            <person name="Zhu S."/>
            <person name="Lu R."/>
            <person name="Zhang X."/>
            <person name="Li P."/>
            <person name="Qiu J."/>
            <person name="Olsen K.M."/>
            <person name="Qiu Y."/>
        </authorList>
    </citation>
    <scope>NUCLEOTIDE SEQUENCE</scope>
    <source>
        <strain evidence="4">NBL</strain>
    </source>
</reference>
<dbReference type="PANTHER" id="PTHR46094">
    <property type="entry name" value="INTEGRATOR COMPLEX SUBUNIT 9"/>
    <property type="match status" value="1"/>
</dbReference>
<dbReference type="AlphaFoldDB" id="A0AAE0E1M0"/>
<comment type="subcellular location">
    <subcellularLocation>
        <location evidence="1">Nucleus</location>
    </subcellularLocation>
</comment>